<dbReference type="SMART" id="SM00456">
    <property type="entry name" value="WW"/>
    <property type="match status" value="1"/>
</dbReference>
<accession>A0A9E7H519</accession>
<dbReference type="InterPro" id="IPR057554">
    <property type="entry name" value="SAC9_C"/>
</dbReference>
<evidence type="ECO:0000313" key="4">
    <source>
        <dbReference type="Proteomes" id="UP001055439"/>
    </source>
</evidence>
<feature type="domain" description="WW" evidence="1">
    <location>
        <begin position="488"/>
        <end position="522"/>
    </location>
</feature>
<sequence>MSRIPTGNRRDTSQPGGYSNETSVRVVVLENSEVYIIISLSSRPDTQVIYVDPTTGALRYDGKIGKDVFRSEEQAMSYVTDGSRLLCKSNIYGRAILGYSSLGSFGLLLVATKLTVSIPNLPGGGCIYTVTESQWIKIQLQNTQPQGKGEVKNIQELAELDIDGKYYFCETRDITRSFPSRRSFQEPDDEFVWNGWFSKPFKDIGLPKHCVILLQGFAECRSFGGTGQQGNEVECEQLVWVPQRAGQNVSFSSYVWRRGTIPIWWGAELKIAVEAEIYVSAQDPYRGSLQYYKRLSRRYGPQISELKAVGQKKTQVPIICVNLLRSAEGKAETILVEHFKDSVKYIRSTGKLPSTFIQLINYDWHATVKSKGEQETIEGLWRHLKAPTMAIGFSEGNYFASEKQLKECKGLVVSSDDFDGGFCLRSLQNGVIRFNCADSLDRTNAASYFGALQVFVEQCERLGIYLDRDAFFGFSSINKSADYSGNTGPLPPGWEERYDSVTGKHFYINHNTRTTTWEHPCKGKPWKRFDMSFDRFKSSTVLAPVNQLADLFLLAGDIHATLYTGSKAMHSHILNIFNDDGGKFSKFSAAQNVKITLQRRYQNVIVDSSRQKQLEMFLGLRLFKHLPSIPMHPLKVLSRPSGCFLKPIPTVLPTTDNGSSLLSFKKKNQIWVCPPAADVVELFIYLAEPGHVCEILLTISHGADDSTYPATVDVRTGCSIDGLKLVLEGACIPRSPDGTNVSIPLTGKVDSKDLAVTGKSSHAQEVLGVSLPWTRIFTENVVGANYIKLLQENSRQSNTSQQGSDVNVTTNPFLCNSNYIAGSSSSNGGGRPAQQSAADNLIDLLTGDLITSSQSEISSITENSQYNSQDPVDLFGGSVADNLFQAPDNTESESKNEPVKEFGGVQHYIDISTSLFGSNKGGKFDFMQSLKLEIERLRLNISAADRDRALLSVSIDPATIDPNRLLDYYDLVRVCSYADKLALLAQTAYEDKVNASNGLEQVDDDIDFWNINEFGETCCGAACEVRAEITPTGTFSDVSSSGMLPLLLECTICQRKACKVCCAGKGANFLFDNDFKEVKIYNGLPSQTGSNHGGQNEGSYRSHSALDDGIICKNCCSEDILQALSVDYIRVLCTLRRRARTHDAARWALGQVIGPVLDSLYNSWQRIETGKKQLRALLNGAESLAEFPYASLLHQVETAEGSEPLLSLLAPLGMGEHNGYWRAPPSLSTVEFSVVLASLSDISGVALVISSCGYTSSHCPTVQIWASNTIHTDKRSSMGIWDLKSLISSSPQLYGPEKLSSEDEIPRHVKFEFRNPVRCRIVWIKLTLPHCESSSVNTEEEYNLFSFDENFTFKPKLPASDGIVKDNQCIHAKRLIVFGKSLKKEVDQDASLQVPIEAERLKDNDLALEQFLSPSVPVLAGFRIDAFNVIRPRTTHSPFPKLDIWDCSTFMEDRYILPAVLYIQVSVVQESRKCVVVGEYRLPEVKSGTALYFDFPRPLQAEVIVFKLLGDVTAFADDIAEQDNTSLRTLPSASGLSLSNRIKLYYYADPYELGKLASLSAI</sequence>
<dbReference type="Pfam" id="PF24790">
    <property type="entry name" value="SAC9_GBDL_1st"/>
    <property type="match status" value="1"/>
</dbReference>
<feature type="domain" description="SAC" evidence="2">
    <location>
        <begin position="157"/>
        <end position="502"/>
    </location>
</feature>
<dbReference type="InterPro" id="IPR057555">
    <property type="entry name" value="SAC9_GBDL_1st"/>
</dbReference>
<evidence type="ECO:0000259" key="2">
    <source>
        <dbReference type="PROSITE" id="PS50275"/>
    </source>
</evidence>
<dbReference type="Pfam" id="PF24791">
    <property type="entry name" value="SAC9_C8D"/>
    <property type="match status" value="1"/>
</dbReference>
<dbReference type="InterPro" id="IPR001202">
    <property type="entry name" value="WW_dom"/>
</dbReference>
<organism evidence="3 4">
    <name type="scientific">Musa troglodytarum</name>
    <name type="common">fe'i banana</name>
    <dbReference type="NCBI Taxonomy" id="320322"/>
    <lineage>
        <taxon>Eukaryota</taxon>
        <taxon>Viridiplantae</taxon>
        <taxon>Streptophyta</taxon>
        <taxon>Embryophyta</taxon>
        <taxon>Tracheophyta</taxon>
        <taxon>Spermatophyta</taxon>
        <taxon>Magnoliopsida</taxon>
        <taxon>Liliopsida</taxon>
        <taxon>Zingiberales</taxon>
        <taxon>Musaceae</taxon>
        <taxon>Musa</taxon>
    </lineage>
</organism>
<dbReference type="Pfam" id="PF24789">
    <property type="entry name" value="SAC9_GBDL_2nd"/>
    <property type="match status" value="1"/>
</dbReference>
<dbReference type="SUPFAM" id="SSF51045">
    <property type="entry name" value="WW domain"/>
    <property type="match status" value="1"/>
</dbReference>
<dbReference type="InterPro" id="IPR002013">
    <property type="entry name" value="SAC_dom"/>
</dbReference>
<dbReference type="InterPro" id="IPR036020">
    <property type="entry name" value="WW_dom_sf"/>
</dbReference>
<dbReference type="EMBL" id="CP097510">
    <property type="protein sequence ID" value="URE26925.1"/>
    <property type="molecule type" value="Genomic_DNA"/>
</dbReference>
<dbReference type="Pfam" id="PF00397">
    <property type="entry name" value="WW"/>
    <property type="match status" value="1"/>
</dbReference>
<dbReference type="GO" id="GO:0016791">
    <property type="term" value="F:phosphatase activity"/>
    <property type="evidence" value="ECO:0007669"/>
    <property type="project" value="InterPro"/>
</dbReference>
<dbReference type="OrthoDB" id="405996at2759"/>
<proteinExistence type="predicted"/>
<gene>
    <name evidence="3" type="ORF">MUK42_16141</name>
</gene>
<protein>
    <submittedName>
        <fullName evidence="3">SacI domain</fullName>
    </submittedName>
</protein>
<dbReference type="PROSITE" id="PS01159">
    <property type="entry name" value="WW_DOMAIN_1"/>
    <property type="match status" value="1"/>
</dbReference>
<dbReference type="InterPro" id="IPR057553">
    <property type="entry name" value="SAC9_GBDL_2nd"/>
</dbReference>
<evidence type="ECO:0000259" key="1">
    <source>
        <dbReference type="PROSITE" id="PS50020"/>
    </source>
</evidence>
<keyword evidence="4" id="KW-1185">Reference proteome</keyword>
<dbReference type="InterPro" id="IPR057557">
    <property type="entry name" value="SAC9_C8D"/>
</dbReference>
<dbReference type="PROSITE" id="PS50275">
    <property type="entry name" value="SAC"/>
    <property type="match status" value="1"/>
</dbReference>
<dbReference type="CDD" id="cd00201">
    <property type="entry name" value="WW"/>
    <property type="match status" value="1"/>
</dbReference>
<reference evidence="3" key="1">
    <citation type="submission" date="2022-05" db="EMBL/GenBank/DDBJ databases">
        <title>The Musa troglodytarum L. genome provides insights into the mechanism of non-climacteric behaviour and enrichment of carotenoids.</title>
        <authorList>
            <person name="Wang J."/>
        </authorList>
    </citation>
    <scope>NUCLEOTIDE SEQUENCE</scope>
    <source>
        <tissue evidence="3">Leaf</tissue>
    </source>
</reference>
<dbReference type="Proteomes" id="UP001055439">
    <property type="component" value="Chromosome 8"/>
</dbReference>
<dbReference type="PROSITE" id="PS50020">
    <property type="entry name" value="WW_DOMAIN_2"/>
    <property type="match status" value="1"/>
</dbReference>
<dbReference type="PANTHER" id="PTHR46817">
    <property type="entry name" value="PHOSPHOINOSITIDE PHOSPHATASE SAC9-RELATED"/>
    <property type="match status" value="1"/>
</dbReference>
<evidence type="ECO:0000313" key="3">
    <source>
        <dbReference type="EMBL" id="URE26925.1"/>
    </source>
</evidence>
<dbReference type="PANTHER" id="PTHR46817:SF1">
    <property type="entry name" value="SAC DOMAIN-CONTAINING PROTEIN"/>
    <property type="match status" value="1"/>
</dbReference>
<name>A0A9E7H519_9LILI</name>
<dbReference type="Pfam" id="PF24765">
    <property type="entry name" value="SAC9_C"/>
    <property type="match status" value="1"/>
</dbReference>
<dbReference type="Pfam" id="PF02383">
    <property type="entry name" value="Syja_N"/>
    <property type="match status" value="2"/>
</dbReference>
<dbReference type="Gene3D" id="2.20.70.10">
    <property type="match status" value="1"/>
</dbReference>